<sequence length="206" mass="23717">MKKLIIASNNKNKVYEIKELLKDLKIEILSLKEAKIDVDVEEDGSTFQENSYKKAKQIKEILNNKKEEKFIVMADDSGLEVDCLNGNPGVYSARYAGEHGNDKKNNEKLLEELKHVKDENRKANFTCCIVMLTDDGEEMIAEGKSYGFISRRLIGKEAFGYDPLFYVPELKKTFAEMTLNEKNSISHRGRALKIVKEKLKQYLEER</sequence>
<dbReference type="InterPro" id="IPR020922">
    <property type="entry name" value="dITP/XTP_pyrophosphatase"/>
</dbReference>
<dbReference type="OrthoDB" id="9807456at2"/>
<evidence type="ECO:0000256" key="11">
    <source>
        <dbReference type="RuleBase" id="RU003781"/>
    </source>
</evidence>
<evidence type="ECO:0000256" key="2">
    <source>
        <dbReference type="ARBA" id="ARBA00011738"/>
    </source>
</evidence>
<evidence type="ECO:0000256" key="6">
    <source>
        <dbReference type="ARBA" id="ARBA00022842"/>
    </source>
</evidence>
<evidence type="ECO:0000256" key="1">
    <source>
        <dbReference type="ARBA" id="ARBA00008023"/>
    </source>
</evidence>
<dbReference type="GO" id="GO:0036220">
    <property type="term" value="F:ITP diphosphatase activity"/>
    <property type="evidence" value="ECO:0007669"/>
    <property type="project" value="UniProtKB-UniRule"/>
</dbReference>
<dbReference type="GO" id="GO:0036222">
    <property type="term" value="F:XTP diphosphatase activity"/>
    <property type="evidence" value="ECO:0007669"/>
    <property type="project" value="UniProtKB-UniRule"/>
</dbReference>
<dbReference type="HAMAP" id="MF_01405">
    <property type="entry name" value="Non_canon_purine_NTPase"/>
    <property type="match status" value="1"/>
</dbReference>
<evidence type="ECO:0000256" key="5">
    <source>
        <dbReference type="ARBA" id="ARBA00022801"/>
    </source>
</evidence>
<name>A0A6I1MPC5_9CLOT</name>
<keyword evidence="7 10" id="KW-0546">Nucleotide metabolism</keyword>
<feature type="binding site" evidence="10">
    <location>
        <begin position="187"/>
        <end position="188"/>
    </location>
    <ligand>
        <name>substrate</name>
    </ligand>
</feature>
<evidence type="ECO:0000256" key="10">
    <source>
        <dbReference type="HAMAP-Rule" id="MF_01405"/>
    </source>
</evidence>
<comment type="catalytic activity">
    <reaction evidence="8 10">
        <text>dITP + H2O = dIMP + diphosphate + H(+)</text>
        <dbReference type="Rhea" id="RHEA:28342"/>
        <dbReference type="ChEBI" id="CHEBI:15377"/>
        <dbReference type="ChEBI" id="CHEBI:15378"/>
        <dbReference type="ChEBI" id="CHEBI:33019"/>
        <dbReference type="ChEBI" id="CHEBI:61194"/>
        <dbReference type="ChEBI" id="CHEBI:61382"/>
        <dbReference type="EC" id="3.6.1.66"/>
    </reaction>
</comment>
<keyword evidence="3 10" id="KW-0479">Metal-binding</keyword>
<dbReference type="Pfam" id="PF01725">
    <property type="entry name" value="Ham1p_like"/>
    <property type="match status" value="1"/>
</dbReference>
<dbReference type="RefSeq" id="WP_152891803.1">
    <property type="nucleotide sequence ID" value="NZ_WHJC01000360.1"/>
</dbReference>
<comment type="subunit">
    <text evidence="2 10">Homodimer.</text>
</comment>
<feature type="binding site" evidence="10">
    <location>
        <begin position="8"/>
        <end position="13"/>
    </location>
    <ligand>
        <name>substrate</name>
    </ligand>
</feature>
<protein>
    <recommendedName>
        <fullName evidence="10">dITP/XTP pyrophosphatase</fullName>
        <ecNumber evidence="10">3.6.1.66</ecNumber>
    </recommendedName>
    <alternativeName>
        <fullName evidence="10">Non-canonical purine NTP pyrophosphatase</fullName>
    </alternativeName>
    <alternativeName>
        <fullName evidence="10">Non-standard purine NTP pyrophosphatase</fullName>
    </alternativeName>
    <alternativeName>
        <fullName evidence="10">Nucleoside-triphosphate diphosphatase</fullName>
    </alternativeName>
    <alternativeName>
        <fullName evidence="10">Nucleoside-triphosphate pyrophosphatase</fullName>
        <shortName evidence="10">NTPase</shortName>
    </alternativeName>
</protein>
<evidence type="ECO:0000256" key="7">
    <source>
        <dbReference type="ARBA" id="ARBA00023080"/>
    </source>
</evidence>
<comment type="similarity">
    <text evidence="1 10 11">Belongs to the HAM1 NTPase family.</text>
</comment>
<dbReference type="Gene3D" id="3.90.950.10">
    <property type="match status" value="1"/>
</dbReference>
<dbReference type="NCBIfam" id="TIGR00042">
    <property type="entry name" value="RdgB/HAM1 family non-canonical purine NTP pyrophosphatase"/>
    <property type="match status" value="1"/>
</dbReference>
<keyword evidence="13" id="KW-1185">Reference proteome</keyword>
<feature type="binding site" evidence="10">
    <location>
        <position position="182"/>
    </location>
    <ligand>
        <name>substrate</name>
    </ligand>
</feature>
<dbReference type="GO" id="GO:0017111">
    <property type="term" value="F:ribonucleoside triphosphate phosphatase activity"/>
    <property type="evidence" value="ECO:0007669"/>
    <property type="project" value="InterPro"/>
</dbReference>
<feature type="binding site" evidence="10">
    <location>
        <position position="41"/>
    </location>
    <ligand>
        <name>Mg(2+)</name>
        <dbReference type="ChEBI" id="CHEBI:18420"/>
    </ligand>
</feature>
<evidence type="ECO:0000313" key="13">
    <source>
        <dbReference type="Proteomes" id="UP000430345"/>
    </source>
</evidence>
<feature type="active site" description="Proton acceptor" evidence="10">
    <location>
        <position position="76"/>
    </location>
</feature>
<comment type="caution">
    <text evidence="12">The sequence shown here is derived from an EMBL/GenBank/DDBJ whole genome shotgun (WGS) entry which is preliminary data.</text>
</comment>
<dbReference type="InterPro" id="IPR029001">
    <property type="entry name" value="ITPase-like_fam"/>
</dbReference>
<dbReference type="InterPro" id="IPR002637">
    <property type="entry name" value="RdgB/HAM1"/>
</dbReference>
<evidence type="ECO:0000256" key="4">
    <source>
        <dbReference type="ARBA" id="ARBA00022741"/>
    </source>
</evidence>
<dbReference type="PANTHER" id="PTHR11067:SF9">
    <property type="entry name" value="INOSINE TRIPHOSPHATE PYROPHOSPHATASE"/>
    <property type="match status" value="1"/>
</dbReference>
<feature type="binding site" evidence="10">
    <location>
        <begin position="159"/>
        <end position="162"/>
    </location>
    <ligand>
        <name>substrate</name>
    </ligand>
</feature>
<feature type="binding site" evidence="10">
    <location>
        <position position="76"/>
    </location>
    <ligand>
        <name>Mg(2+)</name>
        <dbReference type="ChEBI" id="CHEBI:18420"/>
    </ligand>
</feature>
<dbReference type="CDD" id="cd00515">
    <property type="entry name" value="HAM1"/>
    <property type="match status" value="1"/>
</dbReference>
<dbReference type="GO" id="GO:0046872">
    <property type="term" value="F:metal ion binding"/>
    <property type="evidence" value="ECO:0007669"/>
    <property type="project" value="UniProtKB-KW"/>
</dbReference>
<dbReference type="GO" id="GO:0035870">
    <property type="term" value="F:dITP diphosphatase activity"/>
    <property type="evidence" value="ECO:0007669"/>
    <property type="project" value="UniProtKB-UniRule"/>
</dbReference>
<dbReference type="AlphaFoldDB" id="A0A6I1MPC5"/>
<reference evidence="12 13" key="1">
    <citation type="submission" date="2019-10" db="EMBL/GenBank/DDBJ databases">
        <title>The Genome Sequence of Clostridium tarantellae Isolated from Fish Brain.</title>
        <authorList>
            <person name="Bano L."/>
            <person name="Kiel M."/>
            <person name="Sales G."/>
            <person name="Doxey A.C."/>
            <person name="Mansfield M.J."/>
            <person name="Schiavone M."/>
            <person name="Rossetto O."/>
            <person name="Pirazzini M."/>
            <person name="Dobrindt U."/>
            <person name="Montecucco C."/>
        </authorList>
    </citation>
    <scope>NUCLEOTIDE SEQUENCE [LARGE SCALE GENOMIC DNA]</scope>
    <source>
        <strain evidence="12 13">DSM 3997</strain>
    </source>
</reference>
<keyword evidence="6 10" id="KW-0460">Magnesium</keyword>
<evidence type="ECO:0000256" key="9">
    <source>
        <dbReference type="ARBA" id="ARBA00052017"/>
    </source>
</evidence>
<keyword evidence="4 10" id="KW-0547">Nucleotide-binding</keyword>
<gene>
    <name evidence="12" type="ORF">GBZ86_14380</name>
</gene>
<accession>A0A6I1MPC5</accession>
<dbReference type="PANTHER" id="PTHR11067">
    <property type="entry name" value="INOSINE TRIPHOSPHATE PYROPHOSPHATASE/HAM1 PROTEIN"/>
    <property type="match status" value="1"/>
</dbReference>
<organism evidence="12 13">
    <name type="scientific">Clostridium tarantellae</name>
    <dbReference type="NCBI Taxonomy" id="39493"/>
    <lineage>
        <taxon>Bacteria</taxon>
        <taxon>Bacillati</taxon>
        <taxon>Bacillota</taxon>
        <taxon>Clostridia</taxon>
        <taxon>Eubacteriales</taxon>
        <taxon>Clostridiaceae</taxon>
        <taxon>Clostridium</taxon>
    </lineage>
</organism>
<dbReference type="SUPFAM" id="SSF52972">
    <property type="entry name" value="ITPase-like"/>
    <property type="match status" value="1"/>
</dbReference>
<evidence type="ECO:0000256" key="8">
    <source>
        <dbReference type="ARBA" id="ARBA00051875"/>
    </source>
</evidence>
<proteinExistence type="inferred from homology"/>
<dbReference type="NCBIfam" id="NF011397">
    <property type="entry name" value="PRK14822.1"/>
    <property type="match status" value="1"/>
</dbReference>
<dbReference type="GO" id="GO:0009146">
    <property type="term" value="P:purine nucleoside triphosphate catabolic process"/>
    <property type="evidence" value="ECO:0007669"/>
    <property type="project" value="UniProtKB-UniRule"/>
</dbReference>
<evidence type="ECO:0000256" key="3">
    <source>
        <dbReference type="ARBA" id="ARBA00022723"/>
    </source>
</evidence>
<dbReference type="EC" id="3.6.1.66" evidence="10"/>
<comment type="cofactor">
    <cofactor evidence="10">
        <name>Mg(2+)</name>
        <dbReference type="ChEBI" id="CHEBI:18420"/>
    </cofactor>
    <text evidence="10">Binds 1 Mg(2+) ion per subunit.</text>
</comment>
<dbReference type="GO" id="GO:0009117">
    <property type="term" value="P:nucleotide metabolic process"/>
    <property type="evidence" value="ECO:0007669"/>
    <property type="project" value="UniProtKB-KW"/>
</dbReference>
<dbReference type="Proteomes" id="UP000430345">
    <property type="component" value="Unassembled WGS sequence"/>
</dbReference>
<dbReference type="EMBL" id="WHJC01000360">
    <property type="protein sequence ID" value="MPQ44924.1"/>
    <property type="molecule type" value="Genomic_DNA"/>
</dbReference>
<dbReference type="GO" id="GO:0005829">
    <property type="term" value="C:cytosol"/>
    <property type="evidence" value="ECO:0007669"/>
    <property type="project" value="TreeGrafter"/>
</dbReference>
<keyword evidence="5 10" id="KW-0378">Hydrolase</keyword>
<comment type="catalytic activity">
    <reaction evidence="10">
        <text>ITP + H2O = IMP + diphosphate + H(+)</text>
        <dbReference type="Rhea" id="RHEA:29399"/>
        <dbReference type="ChEBI" id="CHEBI:15377"/>
        <dbReference type="ChEBI" id="CHEBI:15378"/>
        <dbReference type="ChEBI" id="CHEBI:33019"/>
        <dbReference type="ChEBI" id="CHEBI:58053"/>
        <dbReference type="ChEBI" id="CHEBI:61402"/>
        <dbReference type="EC" id="3.6.1.66"/>
    </reaction>
</comment>
<dbReference type="GO" id="GO:0000166">
    <property type="term" value="F:nucleotide binding"/>
    <property type="evidence" value="ECO:0007669"/>
    <property type="project" value="UniProtKB-KW"/>
</dbReference>
<comment type="function">
    <text evidence="10">Pyrophosphatase that catalyzes the hydrolysis of nucleoside triphosphates to their monophosphate derivatives, with a high preference for the non-canonical purine nucleotides XTP (xanthosine triphosphate), dITP (deoxyinosine triphosphate) and ITP. Seems to function as a house-cleaning enzyme that removes non-canonical purine nucleotides from the nucleotide pool, thus preventing their incorporation into DNA/RNA and avoiding chromosomal lesions.</text>
</comment>
<dbReference type="FunFam" id="3.90.950.10:FF:000001">
    <property type="entry name" value="dITP/XTP pyrophosphatase"/>
    <property type="match status" value="1"/>
</dbReference>
<comment type="catalytic activity">
    <reaction evidence="9 10">
        <text>XTP + H2O = XMP + diphosphate + H(+)</text>
        <dbReference type="Rhea" id="RHEA:28610"/>
        <dbReference type="ChEBI" id="CHEBI:15377"/>
        <dbReference type="ChEBI" id="CHEBI:15378"/>
        <dbReference type="ChEBI" id="CHEBI:33019"/>
        <dbReference type="ChEBI" id="CHEBI:57464"/>
        <dbReference type="ChEBI" id="CHEBI:61314"/>
        <dbReference type="EC" id="3.6.1.66"/>
    </reaction>
</comment>
<evidence type="ECO:0000313" key="12">
    <source>
        <dbReference type="EMBL" id="MPQ44924.1"/>
    </source>
</evidence>
<feature type="binding site" evidence="10">
    <location>
        <position position="77"/>
    </location>
    <ligand>
        <name>substrate</name>
    </ligand>
</feature>